<sequence>MNIAAEHHNSVGAIRKQADSLAEFIDHHEDPIELADIVKNFPDFRTATVMLAIGKTRKLDLYLADNSAELLCRGHHLLTERAVLSDEDFASRLHGIITLAKCSAAAA</sequence>
<evidence type="ECO:0000313" key="1">
    <source>
        <dbReference type="EMBL" id="MBB5701453.1"/>
    </source>
</evidence>
<comment type="caution">
    <text evidence="1">The sequence shown here is derived from an EMBL/GenBank/DDBJ whole genome shotgun (WGS) entry which is preliminary data.</text>
</comment>
<dbReference type="RefSeq" id="WP_183649709.1">
    <property type="nucleotide sequence ID" value="NZ_JACIJG010000004.1"/>
</dbReference>
<organism evidence="1 2">
    <name type="scientific">Brucella daejeonensis</name>
    <dbReference type="NCBI Taxonomy" id="659015"/>
    <lineage>
        <taxon>Bacteria</taxon>
        <taxon>Pseudomonadati</taxon>
        <taxon>Pseudomonadota</taxon>
        <taxon>Alphaproteobacteria</taxon>
        <taxon>Hyphomicrobiales</taxon>
        <taxon>Brucellaceae</taxon>
        <taxon>Brucella/Ochrobactrum group</taxon>
        <taxon>Brucella</taxon>
    </lineage>
</organism>
<reference evidence="1 2" key="1">
    <citation type="submission" date="2020-08" db="EMBL/GenBank/DDBJ databases">
        <title>Genomic Encyclopedia of Type Strains, Phase IV (KMG-IV): sequencing the most valuable type-strain genomes for metagenomic binning, comparative biology and taxonomic classification.</title>
        <authorList>
            <person name="Goeker M."/>
        </authorList>
    </citation>
    <scope>NUCLEOTIDE SEQUENCE [LARGE SCALE GENOMIC DNA]</scope>
    <source>
        <strain evidence="1 2">DSM 26944</strain>
    </source>
</reference>
<keyword evidence="2" id="KW-1185">Reference proteome</keyword>
<dbReference type="EMBL" id="JACIJG010000004">
    <property type="protein sequence ID" value="MBB5701453.1"/>
    <property type="molecule type" value="Genomic_DNA"/>
</dbReference>
<accession>A0A7W9AVP9</accession>
<protein>
    <submittedName>
        <fullName evidence="1">DNA mismatch repair ATPase MutS</fullName>
    </submittedName>
</protein>
<name>A0A7W9AVP9_9HYPH</name>
<evidence type="ECO:0000313" key="2">
    <source>
        <dbReference type="Proteomes" id="UP000555546"/>
    </source>
</evidence>
<dbReference type="AlphaFoldDB" id="A0A7W9AVP9"/>
<dbReference type="Proteomes" id="UP000555546">
    <property type="component" value="Unassembled WGS sequence"/>
</dbReference>
<gene>
    <name evidence="1" type="ORF">FHS76_001304</name>
</gene>
<proteinExistence type="predicted"/>